<dbReference type="InterPro" id="IPR012349">
    <property type="entry name" value="Split_barrel_FMN-bd"/>
</dbReference>
<protein>
    <recommendedName>
        <fullName evidence="3">Pyridoxamine 5'-phosphate oxidase-like FMN-binding protein</fullName>
    </recommendedName>
</protein>
<gene>
    <name evidence="1" type="ORF">NSED_02385</name>
</gene>
<proteinExistence type="predicted"/>
<evidence type="ECO:0000313" key="1">
    <source>
        <dbReference type="EMBL" id="AFS82287.1"/>
    </source>
</evidence>
<accession>K0BB28</accession>
<dbReference type="InterPro" id="IPR004378">
    <property type="entry name" value="F420H2_quin_Rdtase"/>
</dbReference>
<dbReference type="Pfam" id="PF04075">
    <property type="entry name" value="F420H2_quin_red"/>
    <property type="match status" value="1"/>
</dbReference>
<dbReference type="eggNOG" id="arCOG07802">
    <property type="taxonomic scope" value="Archaea"/>
</dbReference>
<dbReference type="EMBL" id="CP003843">
    <property type="protein sequence ID" value="AFS82287.1"/>
    <property type="molecule type" value="Genomic_DNA"/>
</dbReference>
<dbReference type="RefSeq" id="WP_014964659.1">
    <property type="nucleotide sequence ID" value="NC_018656.1"/>
</dbReference>
<dbReference type="PATRIC" id="fig|1229909.8.peg.504"/>
<name>K0BB28_9ARCH</name>
<dbReference type="OrthoDB" id="9717at2157"/>
<dbReference type="Proteomes" id="UP000006100">
    <property type="component" value="Chromosome"/>
</dbReference>
<reference evidence="1 2" key="1">
    <citation type="journal article" date="2012" name="J. Bacteriol.">
        <title>Draft Genome Sequence of an Ammonia-Oxidizing Archaeon, "Candidatus Nitrosopumilus sediminis" AR2, from Svalbard in the Arctic Circle.</title>
        <authorList>
            <person name="Park S.J."/>
            <person name="Kim J.G."/>
            <person name="Jung M.Y."/>
            <person name="Kim S.J."/>
            <person name="Cha I.T."/>
            <person name="Ghai R."/>
            <person name="Martin-Cuadrado A.B."/>
            <person name="Rodriguez-Valera F."/>
            <person name="Rhee S.K."/>
        </authorList>
    </citation>
    <scope>NUCLEOTIDE SEQUENCE [LARGE SCALE GENOMIC DNA]</scope>
    <source>
        <strain evidence="1 2">AR2</strain>
    </source>
</reference>
<evidence type="ECO:0000313" key="2">
    <source>
        <dbReference type="Proteomes" id="UP000006100"/>
    </source>
</evidence>
<dbReference type="KEGG" id="nir:NSED_02385"/>
<dbReference type="AlphaFoldDB" id="K0BB28"/>
<evidence type="ECO:0008006" key="3">
    <source>
        <dbReference type="Google" id="ProtNLM"/>
    </source>
</evidence>
<dbReference type="HOGENOM" id="CLU_2230471_0_0_2"/>
<organism evidence="1 2">
    <name type="scientific">Candidatus Nitrosopumilus sediminis</name>
    <dbReference type="NCBI Taxonomy" id="1229909"/>
    <lineage>
        <taxon>Archaea</taxon>
        <taxon>Nitrososphaerota</taxon>
        <taxon>Nitrososphaeria</taxon>
        <taxon>Nitrosopumilales</taxon>
        <taxon>Nitrosopumilaceae</taxon>
        <taxon>Nitrosopumilus</taxon>
    </lineage>
</organism>
<dbReference type="GO" id="GO:0016491">
    <property type="term" value="F:oxidoreductase activity"/>
    <property type="evidence" value="ECO:0007669"/>
    <property type="project" value="InterPro"/>
</dbReference>
<dbReference type="Gene3D" id="2.30.110.10">
    <property type="entry name" value="Electron Transport, Fmn-binding Protein, Chain A"/>
    <property type="match status" value="1"/>
</dbReference>
<sequence>MEIKEKLFRPILITKGRKTSREHRVMLRAVNHNGKIYFSRHRPDGDWFQNALVNPLVKIQYNNSMLIGNAKLVTDEKLNEEISNLKYPGEERSKEKRVAIEITLQAN</sequence>
<dbReference type="GeneID" id="13697496"/>
<keyword evidence="2" id="KW-1185">Reference proteome</keyword>